<sequence>MAVKQTAGCDSLGTFAPEFAHLNDDILFGEVWSREEKLSLRNRSLVTVVSLMSQGSAMEHFRAKGDADKSGLDAVTSASVVVPENTAMIA</sequence>
<dbReference type="RefSeq" id="WP_198443502.1">
    <property type="nucleotide sequence ID" value="NZ_CBCSHE010000025.1"/>
</dbReference>
<evidence type="ECO:0000313" key="1">
    <source>
        <dbReference type="EMBL" id="QQA02018.1"/>
    </source>
</evidence>
<gene>
    <name evidence="1" type="ORF">IWA51_05370</name>
</gene>
<dbReference type="InterPro" id="IPR029032">
    <property type="entry name" value="AhpD-like"/>
</dbReference>
<organism evidence="1 2">
    <name type="scientific">Treponema peruense</name>
    <dbReference type="NCBI Taxonomy" id="2787628"/>
    <lineage>
        <taxon>Bacteria</taxon>
        <taxon>Pseudomonadati</taxon>
        <taxon>Spirochaetota</taxon>
        <taxon>Spirochaetia</taxon>
        <taxon>Spirochaetales</taxon>
        <taxon>Treponemataceae</taxon>
        <taxon>Treponema</taxon>
    </lineage>
</organism>
<keyword evidence="2" id="KW-1185">Reference proteome</keyword>
<reference evidence="1 2" key="1">
    <citation type="submission" date="2020-11" db="EMBL/GenBank/DDBJ databases">
        <title>Treponema Peruensis nv. sp., first commensal Treponema isolated from human feces.</title>
        <authorList>
            <person name="Belkhou C."/>
            <person name="Raes J."/>
        </authorList>
    </citation>
    <scope>NUCLEOTIDE SEQUENCE [LARGE SCALE GENOMIC DNA]</scope>
    <source>
        <strain evidence="1 2">RCC2812</strain>
    </source>
</reference>
<dbReference type="SUPFAM" id="SSF69118">
    <property type="entry name" value="AhpD-like"/>
    <property type="match status" value="1"/>
</dbReference>
<dbReference type="EMBL" id="CP064936">
    <property type="protein sequence ID" value="QQA02018.1"/>
    <property type="molecule type" value="Genomic_DNA"/>
</dbReference>
<protein>
    <submittedName>
        <fullName evidence="1">Carboxymuconolactone decarboxylase family protein</fullName>
    </submittedName>
</protein>
<dbReference type="Proteomes" id="UP000595224">
    <property type="component" value="Chromosome"/>
</dbReference>
<name>A0A7T3RF72_9SPIR</name>
<evidence type="ECO:0000313" key="2">
    <source>
        <dbReference type="Proteomes" id="UP000595224"/>
    </source>
</evidence>
<accession>A0A7T3RF72</accession>
<dbReference type="AlphaFoldDB" id="A0A7T3RF72"/>
<dbReference type="Gene3D" id="1.20.1290.10">
    <property type="entry name" value="AhpD-like"/>
    <property type="match status" value="1"/>
</dbReference>
<dbReference type="KEGG" id="tper:IWA51_05370"/>
<proteinExistence type="predicted"/>